<name>A0A371H9Q4_MUCPR</name>
<comment type="caution">
    <text evidence="1">The sequence shown here is derived from an EMBL/GenBank/DDBJ whole genome shotgun (WGS) entry which is preliminary data.</text>
</comment>
<dbReference type="OrthoDB" id="1700743at2759"/>
<gene>
    <name evidence="1" type="ORF">CR513_17445</name>
</gene>
<reference evidence="1" key="1">
    <citation type="submission" date="2018-05" db="EMBL/GenBank/DDBJ databases">
        <title>Draft genome of Mucuna pruriens seed.</title>
        <authorList>
            <person name="Nnadi N.E."/>
            <person name="Vos R."/>
            <person name="Hasami M.H."/>
            <person name="Devisetty U.K."/>
            <person name="Aguiy J.C."/>
        </authorList>
    </citation>
    <scope>NUCLEOTIDE SEQUENCE [LARGE SCALE GENOMIC DNA]</scope>
    <source>
        <strain evidence="1">JCA_2017</strain>
    </source>
</reference>
<dbReference type="Gene3D" id="3.30.420.10">
    <property type="entry name" value="Ribonuclease H-like superfamily/Ribonuclease H"/>
    <property type="match status" value="1"/>
</dbReference>
<dbReference type="InterPro" id="IPR012337">
    <property type="entry name" value="RNaseH-like_sf"/>
</dbReference>
<proteinExistence type="predicted"/>
<sequence>MLTLLEKYGVIHRVAIAYHSQTNGQVEVFNMEIKKLLQKMANLSHKGALWAHRTTYRTSLGMSPYQIIFNKACHLSVEIENRAYWAVKKCNMAYDQADQERKLQLQELEELCLEAYENSRIYKVKVKQFHDNQILRKEFRVGQKALLFHS</sequence>
<dbReference type="PANTHER" id="PTHR47266">
    <property type="entry name" value="ENDONUCLEASE-RELATED"/>
    <property type="match status" value="1"/>
</dbReference>
<protein>
    <recommendedName>
        <fullName evidence="3">Integrase catalytic domain-containing protein</fullName>
    </recommendedName>
</protein>
<dbReference type="GO" id="GO:0003676">
    <property type="term" value="F:nucleic acid binding"/>
    <property type="evidence" value="ECO:0007669"/>
    <property type="project" value="InterPro"/>
</dbReference>
<dbReference type="Proteomes" id="UP000257109">
    <property type="component" value="Unassembled WGS sequence"/>
</dbReference>
<dbReference type="InterPro" id="IPR036397">
    <property type="entry name" value="RNaseH_sf"/>
</dbReference>
<keyword evidence="2" id="KW-1185">Reference proteome</keyword>
<evidence type="ECO:0008006" key="3">
    <source>
        <dbReference type="Google" id="ProtNLM"/>
    </source>
</evidence>
<evidence type="ECO:0000313" key="2">
    <source>
        <dbReference type="Proteomes" id="UP000257109"/>
    </source>
</evidence>
<accession>A0A371H9Q4</accession>
<dbReference type="SUPFAM" id="SSF53098">
    <property type="entry name" value="Ribonuclease H-like"/>
    <property type="match status" value="1"/>
</dbReference>
<dbReference type="AlphaFoldDB" id="A0A371H9Q4"/>
<evidence type="ECO:0000313" key="1">
    <source>
        <dbReference type="EMBL" id="RDX99505.1"/>
    </source>
</evidence>
<organism evidence="1 2">
    <name type="scientific">Mucuna pruriens</name>
    <name type="common">Velvet bean</name>
    <name type="synonym">Dolichos pruriens</name>
    <dbReference type="NCBI Taxonomy" id="157652"/>
    <lineage>
        <taxon>Eukaryota</taxon>
        <taxon>Viridiplantae</taxon>
        <taxon>Streptophyta</taxon>
        <taxon>Embryophyta</taxon>
        <taxon>Tracheophyta</taxon>
        <taxon>Spermatophyta</taxon>
        <taxon>Magnoliopsida</taxon>
        <taxon>eudicotyledons</taxon>
        <taxon>Gunneridae</taxon>
        <taxon>Pentapetalae</taxon>
        <taxon>rosids</taxon>
        <taxon>fabids</taxon>
        <taxon>Fabales</taxon>
        <taxon>Fabaceae</taxon>
        <taxon>Papilionoideae</taxon>
        <taxon>50 kb inversion clade</taxon>
        <taxon>NPAAA clade</taxon>
        <taxon>indigoferoid/millettioid clade</taxon>
        <taxon>Phaseoleae</taxon>
        <taxon>Mucuna</taxon>
    </lineage>
</organism>
<feature type="non-terminal residue" evidence="1">
    <location>
        <position position="1"/>
    </location>
</feature>
<dbReference type="EMBL" id="QJKJ01003214">
    <property type="protein sequence ID" value="RDX99505.1"/>
    <property type="molecule type" value="Genomic_DNA"/>
</dbReference>
<dbReference type="InterPro" id="IPR052160">
    <property type="entry name" value="Gypsy_RT_Integrase-like"/>
</dbReference>